<feature type="region of interest" description="Disordered" evidence="6">
    <location>
        <begin position="322"/>
        <end position="367"/>
    </location>
</feature>
<keyword evidence="8" id="KW-0675">Receptor</keyword>
<organism evidence="8 9">
    <name type="scientific">Triplophysa tibetana</name>
    <dbReference type="NCBI Taxonomy" id="1572043"/>
    <lineage>
        <taxon>Eukaryota</taxon>
        <taxon>Metazoa</taxon>
        <taxon>Chordata</taxon>
        <taxon>Craniata</taxon>
        <taxon>Vertebrata</taxon>
        <taxon>Euteleostomi</taxon>
        <taxon>Actinopterygii</taxon>
        <taxon>Neopterygii</taxon>
        <taxon>Teleostei</taxon>
        <taxon>Ostariophysi</taxon>
        <taxon>Cypriniformes</taxon>
        <taxon>Nemacheilidae</taxon>
        <taxon>Triplophysa</taxon>
    </lineage>
</organism>
<evidence type="ECO:0000313" key="8">
    <source>
        <dbReference type="EMBL" id="KAA0723965.1"/>
    </source>
</evidence>
<keyword evidence="2 4" id="KW-0547">Nucleotide-binding</keyword>
<accession>A0A5A9PQB7</accession>
<feature type="binding site" evidence="4">
    <location>
        <position position="46"/>
    </location>
    <ligand>
        <name>ATP</name>
        <dbReference type="ChEBI" id="CHEBI:30616"/>
    </ligand>
</feature>
<evidence type="ECO:0000256" key="1">
    <source>
        <dbReference type="ARBA" id="ARBA00022527"/>
    </source>
</evidence>
<dbReference type="PROSITE" id="PS00107">
    <property type="entry name" value="PROTEIN_KINASE_ATP"/>
    <property type="match status" value="1"/>
</dbReference>
<keyword evidence="8" id="KW-0808">Transferase</keyword>
<dbReference type="EMBL" id="SOYY01000003">
    <property type="protein sequence ID" value="KAA0723965.1"/>
    <property type="molecule type" value="Genomic_DNA"/>
</dbReference>
<dbReference type="Pfam" id="PF07714">
    <property type="entry name" value="PK_Tyr_Ser-Thr"/>
    <property type="match status" value="1"/>
</dbReference>
<dbReference type="InterPro" id="IPR051681">
    <property type="entry name" value="Ser/Thr_Kinases-Pseudokinases"/>
</dbReference>
<dbReference type="PROSITE" id="PS50011">
    <property type="entry name" value="PROTEIN_KINASE_DOM"/>
    <property type="match status" value="1"/>
</dbReference>
<dbReference type="GO" id="GO:0005524">
    <property type="term" value="F:ATP binding"/>
    <property type="evidence" value="ECO:0007669"/>
    <property type="project" value="UniProtKB-UniRule"/>
</dbReference>
<dbReference type="InterPro" id="IPR017441">
    <property type="entry name" value="Protein_kinase_ATP_BS"/>
</dbReference>
<proteinExistence type="inferred from homology"/>
<evidence type="ECO:0000256" key="2">
    <source>
        <dbReference type="ARBA" id="ARBA00022741"/>
    </source>
</evidence>
<protein>
    <submittedName>
        <fullName evidence="8">Receptor-interacting serine/threonine-protein kinase 3</fullName>
    </submittedName>
</protein>
<dbReference type="InterPro" id="IPR000719">
    <property type="entry name" value="Prot_kinase_dom"/>
</dbReference>
<dbReference type="InterPro" id="IPR008271">
    <property type="entry name" value="Ser/Thr_kinase_AS"/>
</dbReference>
<evidence type="ECO:0000256" key="4">
    <source>
        <dbReference type="PROSITE-ProRule" id="PRU10141"/>
    </source>
</evidence>
<feature type="compositionally biased region" description="Basic and acidic residues" evidence="6">
    <location>
        <begin position="346"/>
        <end position="367"/>
    </location>
</feature>
<dbReference type="AlphaFoldDB" id="A0A5A9PQB7"/>
<dbReference type="SMART" id="SM00220">
    <property type="entry name" value="S_TKc"/>
    <property type="match status" value="1"/>
</dbReference>
<comment type="similarity">
    <text evidence="5">Belongs to the protein kinase superfamily.</text>
</comment>
<dbReference type="InterPro" id="IPR001245">
    <property type="entry name" value="Ser-Thr/Tyr_kinase_cat_dom"/>
</dbReference>
<dbReference type="PANTHER" id="PTHR44329">
    <property type="entry name" value="SERINE/THREONINE-PROTEIN KINASE TNNI3K-RELATED"/>
    <property type="match status" value="1"/>
</dbReference>
<keyword evidence="9" id="KW-1185">Reference proteome</keyword>
<dbReference type="PANTHER" id="PTHR44329:SF297">
    <property type="entry name" value="RECEPTOR-INTERACTING SERINE_THREONINE-PROTEIN KINASE 3"/>
    <property type="match status" value="1"/>
</dbReference>
<feature type="domain" description="Protein kinase" evidence="7">
    <location>
        <begin position="17"/>
        <end position="289"/>
    </location>
</feature>
<keyword evidence="8" id="KW-0418">Kinase</keyword>
<name>A0A5A9PQB7_9TELE</name>
<evidence type="ECO:0000313" key="9">
    <source>
        <dbReference type="Proteomes" id="UP000324632"/>
    </source>
</evidence>
<dbReference type="PROSITE" id="PS00108">
    <property type="entry name" value="PROTEIN_KINASE_ST"/>
    <property type="match status" value="1"/>
</dbReference>
<keyword evidence="1 5" id="KW-0723">Serine/threonine-protein kinase</keyword>
<dbReference type="Proteomes" id="UP000324632">
    <property type="component" value="Chromosome 3"/>
</dbReference>
<evidence type="ECO:0000256" key="3">
    <source>
        <dbReference type="ARBA" id="ARBA00022840"/>
    </source>
</evidence>
<gene>
    <name evidence="8" type="ORF">E1301_Tti015346</name>
</gene>
<comment type="caution">
    <text evidence="8">The sequence shown here is derived from an EMBL/GenBank/DDBJ whole genome shotgun (WGS) entry which is preliminary data.</text>
</comment>
<dbReference type="InterPro" id="IPR011009">
    <property type="entry name" value="Kinase-like_dom_sf"/>
</dbReference>
<sequence>MDRLYCIRPDPIRDEDLDCWKKIGAGGFGQIYRARHTKWGTDVAIKSLLCSGGCVSTLQREASLMFQGGNPNVLRFFGFYEGTLGSTQNPCRYGLVMEFMERGSLADLLQCLGEPPAWPLTFRIIHQIGLGMNFLHHLSPPLLHLDLKPSNVLLDDSLNAKLTDFGLSRLARSYSKSVRKKDEMEGGTLSYMPPEALESLNYKPSKASDIYSYSVLLWSIITGQEPYSHAPSSLVRFRVPCGDRPDLSLDCSQADGLADIVELMKRCWVKEPSDRPSFKDCVDETEKIFEMHKREVSKAVGEVLKTLDEEICSSLKSIEITPRPRNEVSPQVSFSITGAPPEQETAADHNRESRKPEPRSHPTPCSEKKILQTLQRQTSTPGVHINMSNVFGVQIGDGNCMNIVQKSRRRHPTAPSSVNDTFNP</sequence>
<keyword evidence="3 4" id="KW-0067">ATP-binding</keyword>
<evidence type="ECO:0000259" key="7">
    <source>
        <dbReference type="PROSITE" id="PS50011"/>
    </source>
</evidence>
<evidence type="ECO:0000256" key="5">
    <source>
        <dbReference type="RuleBase" id="RU000304"/>
    </source>
</evidence>
<dbReference type="Gene3D" id="1.10.510.10">
    <property type="entry name" value="Transferase(Phosphotransferase) domain 1"/>
    <property type="match status" value="1"/>
</dbReference>
<dbReference type="SUPFAM" id="SSF56112">
    <property type="entry name" value="Protein kinase-like (PK-like)"/>
    <property type="match status" value="1"/>
</dbReference>
<dbReference type="GO" id="GO:0004706">
    <property type="term" value="F:JUN kinase kinase kinase activity"/>
    <property type="evidence" value="ECO:0007669"/>
    <property type="project" value="TreeGrafter"/>
</dbReference>
<evidence type="ECO:0000256" key="6">
    <source>
        <dbReference type="SAM" id="MobiDB-lite"/>
    </source>
</evidence>
<reference evidence="8 9" key="1">
    <citation type="journal article" date="2019" name="Mol. Ecol. Resour.">
        <title>Chromosome-level genome assembly of Triplophysa tibetana, a fish adapted to the harsh high-altitude environment of the Tibetan Plateau.</title>
        <authorList>
            <person name="Yang X."/>
            <person name="Liu H."/>
            <person name="Ma Z."/>
            <person name="Zou Y."/>
            <person name="Zou M."/>
            <person name="Mao Y."/>
            <person name="Li X."/>
            <person name="Wang H."/>
            <person name="Chen T."/>
            <person name="Wang W."/>
            <person name="Yang R."/>
        </authorList>
    </citation>
    <scope>NUCLEOTIDE SEQUENCE [LARGE SCALE GENOMIC DNA]</scope>
    <source>
        <strain evidence="8">TTIB1903HZAU</strain>
        <tissue evidence="8">Muscle</tissue>
    </source>
</reference>